<gene>
    <name evidence="4" type="ORF">ENT17_11095</name>
</gene>
<evidence type="ECO:0000256" key="2">
    <source>
        <dbReference type="ARBA" id="ARBA00023315"/>
    </source>
</evidence>
<protein>
    <submittedName>
        <fullName evidence="4">1-acyl-sn-glycerol-3-phosphate acyltransferase</fullName>
    </submittedName>
</protein>
<sequence length="232" mass="25858">MLSDQLMYWASRPVVRTYTGTMLKMDVFKHHPLPAGPKIIAANHPATTDPFYVAAMVGQQSFILINELLFQVPILGEYLRRSGHIPVAAGQGQQAIDTALERLADGKTVIIFPEGALSPEGGGFEKPRTGVARLALASGAPVIPVGVHLQWERVHTIRSTVRGRVEYGRWYIRGPYNLTVGRPLYFRGDVENRPLVRSAAETVMHHIIELAHESEIRMNQRFNPLTPLTESF</sequence>
<evidence type="ECO:0000259" key="3">
    <source>
        <dbReference type="SMART" id="SM00563"/>
    </source>
</evidence>
<name>A0A7C4Q2Z2_9CHLR</name>
<dbReference type="PANTHER" id="PTHR10434:SF11">
    <property type="entry name" value="1-ACYL-SN-GLYCEROL-3-PHOSPHATE ACYLTRANSFERASE"/>
    <property type="match status" value="1"/>
</dbReference>
<proteinExistence type="predicted"/>
<keyword evidence="2 4" id="KW-0012">Acyltransferase</keyword>
<dbReference type="CDD" id="cd07989">
    <property type="entry name" value="LPLAT_AGPAT-like"/>
    <property type="match status" value="1"/>
</dbReference>
<reference evidence="4" key="1">
    <citation type="journal article" date="2020" name="mSystems">
        <title>Genome- and Community-Level Interaction Insights into Carbon Utilization and Element Cycling Functions of Hydrothermarchaeota in Hydrothermal Sediment.</title>
        <authorList>
            <person name="Zhou Z."/>
            <person name="Liu Y."/>
            <person name="Xu W."/>
            <person name="Pan J."/>
            <person name="Luo Z.H."/>
            <person name="Li M."/>
        </authorList>
    </citation>
    <scope>NUCLEOTIDE SEQUENCE [LARGE SCALE GENOMIC DNA]</scope>
    <source>
        <strain evidence="4">SpSt-556</strain>
    </source>
</reference>
<dbReference type="GO" id="GO:0003841">
    <property type="term" value="F:1-acylglycerol-3-phosphate O-acyltransferase activity"/>
    <property type="evidence" value="ECO:0007669"/>
    <property type="project" value="TreeGrafter"/>
</dbReference>
<dbReference type="EMBL" id="DSXR01000115">
    <property type="protein sequence ID" value="HGS88147.1"/>
    <property type="molecule type" value="Genomic_DNA"/>
</dbReference>
<dbReference type="SUPFAM" id="SSF69593">
    <property type="entry name" value="Glycerol-3-phosphate (1)-acyltransferase"/>
    <property type="match status" value="1"/>
</dbReference>
<dbReference type="Pfam" id="PF01553">
    <property type="entry name" value="Acyltransferase"/>
    <property type="match status" value="1"/>
</dbReference>
<keyword evidence="1 4" id="KW-0808">Transferase</keyword>
<dbReference type="SMART" id="SM00563">
    <property type="entry name" value="PlsC"/>
    <property type="match status" value="1"/>
</dbReference>
<dbReference type="PANTHER" id="PTHR10434">
    <property type="entry name" value="1-ACYL-SN-GLYCEROL-3-PHOSPHATE ACYLTRANSFERASE"/>
    <property type="match status" value="1"/>
</dbReference>
<evidence type="ECO:0000256" key="1">
    <source>
        <dbReference type="ARBA" id="ARBA00022679"/>
    </source>
</evidence>
<feature type="domain" description="Phospholipid/glycerol acyltransferase" evidence="3">
    <location>
        <begin position="38"/>
        <end position="150"/>
    </location>
</feature>
<organism evidence="4">
    <name type="scientific">Bellilinea caldifistulae</name>
    <dbReference type="NCBI Taxonomy" id="360411"/>
    <lineage>
        <taxon>Bacteria</taxon>
        <taxon>Bacillati</taxon>
        <taxon>Chloroflexota</taxon>
        <taxon>Anaerolineae</taxon>
        <taxon>Anaerolineales</taxon>
        <taxon>Anaerolineaceae</taxon>
        <taxon>Bellilinea</taxon>
    </lineage>
</organism>
<accession>A0A7C4Q2Z2</accession>
<comment type="caution">
    <text evidence="4">The sequence shown here is derived from an EMBL/GenBank/DDBJ whole genome shotgun (WGS) entry which is preliminary data.</text>
</comment>
<dbReference type="GO" id="GO:0006654">
    <property type="term" value="P:phosphatidic acid biosynthetic process"/>
    <property type="evidence" value="ECO:0007669"/>
    <property type="project" value="TreeGrafter"/>
</dbReference>
<dbReference type="AlphaFoldDB" id="A0A7C4Q2Z2"/>
<dbReference type="InterPro" id="IPR002123">
    <property type="entry name" value="Plipid/glycerol_acylTrfase"/>
</dbReference>
<evidence type="ECO:0000313" key="4">
    <source>
        <dbReference type="EMBL" id="HGS88147.1"/>
    </source>
</evidence>